<gene>
    <name evidence="2" type="ORF">GCM10009098_20250</name>
</gene>
<keyword evidence="3" id="KW-1185">Reference proteome</keyword>
<dbReference type="EMBL" id="BAAAEO010000003">
    <property type="protein sequence ID" value="GAA0552500.1"/>
    <property type="molecule type" value="Genomic_DNA"/>
</dbReference>
<organism evidence="2 3">
    <name type="scientific">Rheinheimera aquimaris</name>
    <dbReference type="NCBI Taxonomy" id="412437"/>
    <lineage>
        <taxon>Bacteria</taxon>
        <taxon>Pseudomonadati</taxon>
        <taxon>Pseudomonadota</taxon>
        <taxon>Gammaproteobacteria</taxon>
        <taxon>Chromatiales</taxon>
        <taxon>Chromatiaceae</taxon>
        <taxon>Rheinheimera</taxon>
    </lineage>
</organism>
<dbReference type="Pfam" id="PF07254">
    <property type="entry name" value="Cpta_toxin"/>
    <property type="match status" value="1"/>
</dbReference>
<evidence type="ECO:0000313" key="3">
    <source>
        <dbReference type="Proteomes" id="UP001501169"/>
    </source>
</evidence>
<comment type="caution">
    <text evidence="2">The sequence shown here is derived from an EMBL/GenBank/DDBJ whole genome shotgun (WGS) entry which is preliminary data.</text>
</comment>
<name>A0ABP3NTQ8_9GAMM</name>
<sequence length="148" mass="16935">MSAFNIRLKPSVWAQAGMGLLALMPPLVLAVSPVTGQWLFLLVLLAFIYYWQWYSHFTQLRQSQQLTLTDSGQLHWFGPHKRSGQLIAGGLVAQYFVRLNWCDSAGKRRHSWVFADQCDELQYRTLARLVNQSNWSAGGPDTRYSDNT</sequence>
<dbReference type="RefSeq" id="WP_226767169.1">
    <property type="nucleotide sequence ID" value="NZ_BAAAEO010000003.1"/>
</dbReference>
<reference evidence="3" key="1">
    <citation type="journal article" date="2019" name="Int. J. Syst. Evol. Microbiol.">
        <title>The Global Catalogue of Microorganisms (GCM) 10K type strain sequencing project: providing services to taxonomists for standard genome sequencing and annotation.</title>
        <authorList>
            <consortium name="The Broad Institute Genomics Platform"/>
            <consortium name="The Broad Institute Genome Sequencing Center for Infectious Disease"/>
            <person name="Wu L."/>
            <person name="Ma J."/>
        </authorList>
    </citation>
    <scope>NUCLEOTIDE SEQUENCE [LARGE SCALE GENOMIC DNA]</scope>
    <source>
        <strain evidence="3">JCM 14331</strain>
    </source>
</reference>
<feature type="transmembrane region" description="Helical" evidence="1">
    <location>
        <begin position="12"/>
        <end position="31"/>
    </location>
</feature>
<proteinExistence type="predicted"/>
<protein>
    <recommendedName>
        <fullName evidence="4">Toxin CptA</fullName>
    </recommendedName>
</protein>
<keyword evidence="1" id="KW-0472">Membrane</keyword>
<dbReference type="InterPro" id="IPR009883">
    <property type="entry name" value="YgfX"/>
</dbReference>
<evidence type="ECO:0008006" key="4">
    <source>
        <dbReference type="Google" id="ProtNLM"/>
    </source>
</evidence>
<evidence type="ECO:0000256" key="1">
    <source>
        <dbReference type="SAM" id="Phobius"/>
    </source>
</evidence>
<keyword evidence="1" id="KW-1133">Transmembrane helix</keyword>
<accession>A0ABP3NTQ8</accession>
<keyword evidence="1" id="KW-0812">Transmembrane</keyword>
<evidence type="ECO:0000313" key="2">
    <source>
        <dbReference type="EMBL" id="GAA0552500.1"/>
    </source>
</evidence>
<feature type="transmembrane region" description="Helical" evidence="1">
    <location>
        <begin position="37"/>
        <end position="54"/>
    </location>
</feature>
<dbReference type="Proteomes" id="UP001501169">
    <property type="component" value="Unassembled WGS sequence"/>
</dbReference>